<dbReference type="PRINTS" id="PR00050">
    <property type="entry name" value="COLDSHOCK"/>
</dbReference>
<dbReference type="AlphaFoldDB" id="A0A2Z4FN78"/>
<dbReference type="SMART" id="SM00357">
    <property type="entry name" value="CSP"/>
    <property type="match status" value="1"/>
</dbReference>
<proteinExistence type="predicted"/>
<dbReference type="InterPro" id="IPR011129">
    <property type="entry name" value="CSD"/>
</dbReference>
<sequence length="70" mass="7732">MSQKIQGRVKWFNEDKGYGFIERDDGGEDVFLHFSALSQSGFKTIAEDAAVEFEVEPGPKGPKAANVIQL</sequence>
<dbReference type="Gene3D" id="2.40.50.140">
    <property type="entry name" value="Nucleic acid-binding proteins"/>
    <property type="match status" value="1"/>
</dbReference>
<reference evidence="4 5" key="1">
    <citation type="submission" date="2018-06" db="EMBL/GenBank/DDBJ databases">
        <title>Lujinxingia sediminis gen. nov. sp. nov., a new facultative anaerobic member of the class Deltaproteobacteria, and proposal of Lujinxingaceae fam. nov.</title>
        <authorList>
            <person name="Guo L.-Y."/>
            <person name="Li C.-M."/>
            <person name="Wang S."/>
            <person name="Du Z.-J."/>
        </authorList>
    </citation>
    <scope>NUCLEOTIDE SEQUENCE [LARGE SCALE GENOMIC DNA]</scope>
    <source>
        <strain evidence="4 5">FA350</strain>
    </source>
</reference>
<dbReference type="InterPro" id="IPR019844">
    <property type="entry name" value="CSD_CS"/>
</dbReference>
<dbReference type="InterPro" id="IPR002059">
    <property type="entry name" value="CSP_DNA-bd"/>
</dbReference>
<keyword evidence="5" id="KW-1185">Reference proteome</keyword>
<dbReference type="Proteomes" id="UP000249799">
    <property type="component" value="Chromosome"/>
</dbReference>
<dbReference type="PANTHER" id="PTHR11544">
    <property type="entry name" value="COLD SHOCK DOMAIN CONTAINING PROTEINS"/>
    <property type="match status" value="1"/>
</dbReference>
<evidence type="ECO:0000256" key="1">
    <source>
        <dbReference type="ARBA" id="ARBA00004496"/>
    </source>
</evidence>
<comment type="subcellular location">
    <subcellularLocation>
        <location evidence="1 3">Cytoplasm</location>
    </subcellularLocation>
</comment>
<dbReference type="KEGG" id="bsed:DN745_14430"/>
<evidence type="ECO:0000313" key="4">
    <source>
        <dbReference type="EMBL" id="AWV90461.1"/>
    </source>
</evidence>
<dbReference type="OrthoDB" id="9800919at2"/>
<organism evidence="4 5">
    <name type="scientific">Bradymonas sediminis</name>
    <dbReference type="NCBI Taxonomy" id="1548548"/>
    <lineage>
        <taxon>Bacteria</taxon>
        <taxon>Deltaproteobacteria</taxon>
        <taxon>Bradymonadales</taxon>
        <taxon>Bradymonadaceae</taxon>
        <taxon>Bradymonas</taxon>
    </lineage>
</organism>
<dbReference type="EMBL" id="CP030032">
    <property type="protein sequence ID" value="AWV90461.1"/>
    <property type="molecule type" value="Genomic_DNA"/>
</dbReference>
<evidence type="ECO:0000313" key="5">
    <source>
        <dbReference type="Proteomes" id="UP000249799"/>
    </source>
</evidence>
<dbReference type="InterPro" id="IPR012156">
    <property type="entry name" value="Cold_shock_CspA"/>
</dbReference>
<evidence type="ECO:0000256" key="3">
    <source>
        <dbReference type="RuleBase" id="RU000408"/>
    </source>
</evidence>
<accession>A0A2Z4FN78</accession>
<dbReference type="InterPro" id="IPR012340">
    <property type="entry name" value="NA-bd_OB-fold"/>
</dbReference>
<dbReference type="GO" id="GO:0003676">
    <property type="term" value="F:nucleic acid binding"/>
    <property type="evidence" value="ECO:0007669"/>
    <property type="project" value="InterPro"/>
</dbReference>
<dbReference type="FunFam" id="2.40.50.140:FF:000006">
    <property type="entry name" value="Cold shock protein CspC"/>
    <property type="match status" value="1"/>
</dbReference>
<dbReference type="CDD" id="cd04458">
    <property type="entry name" value="CSP_CDS"/>
    <property type="match status" value="1"/>
</dbReference>
<keyword evidence="2" id="KW-0963">Cytoplasm</keyword>
<dbReference type="InterPro" id="IPR050181">
    <property type="entry name" value="Cold_shock_domain"/>
</dbReference>
<name>A0A2Z4FN78_9DELT</name>
<dbReference type="GO" id="GO:0005737">
    <property type="term" value="C:cytoplasm"/>
    <property type="evidence" value="ECO:0007669"/>
    <property type="project" value="UniProtKB-SubCell"/>
</dbReference>
<dbReference type="PROSITE" id="PS51857">
    <property type="entry name" value="CSD_2"/>
    <property type="match status" value="1"/>
</dbReference>
<evidence type="ECO:0000256" key="2">
    <source>
        <dbReference type="ARBA" id="ARBA00022490"/>
    </source>
</evidence>
<dbReference type="SUPFAM" id="SSF50249">
    <property type="entry name" value="Nucleic acid-binding proteins"/>
    <property type="match status" value="1"/>
</dbReference>
<dbReference type="RefSeq" id="WP_111335929.1">
    <property type="nucleotide sequence ID" value="NZ_CP030032.1"/>
</dbReference>
<dbReference type="Pfam" id="PF00313">
    <property type="entry name" value="CSD"/>
    <property type="match status" value="1"/>
</dbReference>
<dbReference type="PIRSF" id="PIRSF002599">
    <property type="entry name" value="Cold_shock_A"/>
    <property type="match status" value="1"/>
</dbReference>
<protein>
    <submittedName>
        <fullName evidence="4">Cold-shock protein</fullName>
    </submittedName>
</protein>
<gene>
    <name evidence="4" type="ORF">DN745_14430</name>
</gene>
<dbReference type="PROSITE" id="PS00352">
    <property type="entry name" value="CSD_1"/>
    <property type="match status" value="1"/>
</dbReference>